<keyword evidence="3" id="KW-1185">Reference proteome</keyword>
<dbReference type="EMBL" id="JACEIK010000676">
    <property type="protein sequence ID" value="MCD7460766.1"/>
    <property type="molecule type" value="Genomic_DNA"/>
</dbReference>
<sequence length="201" mass="23740">MGFSRTTDVTRIWLQNHTPQTTGKYKKVESLSNFESVEAINCQNNHQRRPENWAFRGTFVATNKFTKSSPKTNHFQSPTPRITCRKLKMQSISGAIRDFQQIEAVRERKEKKKRLQKHKVEEAYLASNNTYLGKQDQTTKQKILKRSLNLSDYPEFTHSEPNNRLSFMQYFVFKLPWRRGVPSNEDRNRTASSAYRQKFLE</sequence>
<gene>
    <name evidence="2" type="ORF">HAX54_044380</name>
</gene>
<feature type="region of interest" description="Disordered" evidence="1">
    <location>
        <begin position="182"/>
        <end position="201"/>
    </location>
</feature>
<name>A0ABS8SP42_DATST</name>
<evidence type="ECO:0000256" key="1">
    <source>
        <dbReference type="SAM" id="MobiDB-lite"/>
    </source>
</evidence>
<reference evidence="2 3" key="1">
    <citation type="journal article" date="2021" name="BMC Genomics">
        <title>Datura genome reveals duplications of psychoactive alkaloid biosynthetic genes and high mutation rate following tissue culture.</title>
        <authorList>
            <person name="Rajewski A."/>
            <person name="Carter-House D."/>
            <person name="Stajich J."/>
            <person name="Litt A."/>
        </authorList>
    </citation>
    <scope>NUCLEOTIDE SEQUENCE [LARGE SCALE GENOMIC DNA]</scope>
    <source>
        <strain evidence="2">AR-01</strain>
    </source>
</reference>
<evidence type="ECO:0000313" key="2">
    <source>
        <dbReference type="EMBL" id="MCD7460766.1"/>
    </source>
</evidence>
<organism evidence="2 3">
    <name type="scientific">Datura stramonium</name>
    <name type="common">Jimsonweed</name>
    <name type="synonym">Common thornapple</name>
    <dbReference type="NCBI Taxonomy" id="4076"/>
    <lineage>
        <taxon>Eukaryota</taxon>
        <taxon>Viridiplantae</taxon>
        <taxon>Streptophyta</taxon>
        <taxon>Embryophyta</taxon>
        <taxon>Tracheophyta</taxon>
        <taxon>Spermatophyta</taxon>
        <taxon>Magnoliopsida</taxon>
        <taxon>eudicotyledons</taxon>
        <taxon>Gunneridae</taxon>
        <taxon>Pentapetalae</taxon>
        <taxon>asterids</taxon>
        <taxon>lamiids</taxon>
        <taxon>Solanales</taxon>
        <taxon>Solanaceae</taxon>
        <taxon>Solanoideae</taxon>
        <taxon>Datureae</taxon>
        <taxon>Datura</taxon>
    </lineage>
</organism>
<proteinExistence type="predicted"/>
<protein>
    <submittedName>
        <fullName evidence="2">Uncharacterized protein</fullName>
    </submittedName>
</protein>
<comment type="caution">
    <text evidence="2">The sequence shown here is derived from an EMBL/GenBank/DDBJ whole genome shotgun (WGS) entry which is preliminary data.</text>
</comment>
<accession>A0ABS8SP42</accession>
<evidence type="ECO:0000313" key="3">
    <source>
        <dbReference type="Proteomes" id="UP000823775"/>
    </source>
</evidence>
<dbReference type="Proteomes" id="UP000823775">
    <property type="component" value="Unassembled WGS sequence"/>
</dbReference>